<dbReference type="Proteomes" id="UP000537131">
    <property type="component" value="Unassembled WGS sequence"/>
</dbReference>
<keyword evidence="8" id="KW-1185">Reference proteome</keyword>
<keyword evidence="4" id="KW-0472">Membrane</keyword>
<dbReference type="InterPro" id="IPR051328">
    <property type="entry name" value="T7SS_ABC-Transporter"/>
</dbReference>
<accession>A0A7Y0EII8</accession>
<feature type="chain" id="PRO_5031565137" description="Phage infection protein" evidence="6">
    <location>
        <begin position="18"/>
        <end position="782"/>
    </location>
</feature>
<evidence type="ECO:0000256" key="3">
    <source>
        <dbReference type="ARBA" id="ARBA00022989"/>
    </source>
</evidence>
<comment type="caution">
    <text evidence="7">The sequence shown here is derived from an EMBL/GenBank/DDBJ whole genome shotgun (WGS) entry which is preliminary data.</text>
</comment>
<keyword evidence="6" id="KW-0732">Signal</keyword>
<gene>
    <name evidence="7" type="ORF">HBE96_15790</name>
</gene>
<keyword evidence="3" id="KW-1133">Transmembrane helix</keyword>
<keyword evidence="5" id="KW-0175">Coiled coil</keyword>
<comment type="subcellular location">
    <subcellularLocation>
        <location evidence="1">Membrane</location>
        <topology evidence="1">Multi-pass membrane protein</topology>
    </subcellularLocation>
</comment>
<evidence type="ECO:0000256" key="4">
    <source>
        <dbReference type="ARBA" id="ARBA00023136"/>
    </source>
</evidence>
<dbReference type="PANTHER" id="PTHR43077">
    <property type="entry name" value="TRANSPORT PERMEASE YVFS-RELATED"/>
    <property type="match status" value="1"/>
</dbReference>
<evidence type="ECO:0000256" key="1">
    <source>
        <dbReference type="ARBA" id="ARBA00004141"/>
    </source>
</evidence>
<evidence type="ECO:0008006" key="9">
    <source>
        <dbReference type="Google" id="ProtNLM"/>
    </source>
</evidence>
<reference evidence="7 8" key="1">
    <citation type="submission" date="2020-06" db="EMBL/GenBank/DDBJ databases">
        <title>Complete Genome Sequence of Clostridium muelleri sp. nov. P21T, an Acid-Alcohol Producing Acetogen Isolated from Old Hay.</title>
        <authorList>
            <person name="Duncan K.E."/>
            <person name="Tanner R.S."/>
        </authorList>
    </citation>
    <scope>NUCLEOTIDE SEQUENCE [LARGE SCALE GENOMIC DNA]</scope>
    <source>
        <strain evidence="7 8">P21</strain>
    </source>
</reference>
<feature type="signal peptide" evidence="6">
    <location>
        <begin position="1"/>
        <end position="17"/>
    </location>
</feature>
<sequence>MKGKILPAIIIMSTAIAASTTSFYVGRQVQQRTFLTEQQQQSKESTKIAVVNQDQGTSYKDKKVNYALDFFKSLDNGYEITDIEAAIKGVESGKYGAMIVVPGNFSKNITSINEITPSKVKIYYQPNVKLTKENKLIVSGKISDFEKNLNSKLSYMYLSGIFAELHDGQDYASDILKDDAADLDTLNSINDSDILASIKLTTLEKKDIKFSNLDLNKDFDENRKVIDEVDKKYRTKMLPKEAELDGIKKEFVDVLINKDTGVKTFSDRLKQMDKDQIADKFSGRYKYNYSGLINNYDVNVSDVNSYLEDLTKDKGKIDGLVDKYEKQTLLKVNEKGSSAIKKSDEKLKDIQEKADSNSDIIKNNAISGLDNLKKDIKNQNDPKTQSLNEEYVLYGQMISKLKETHPEVFDDVYNQTVKNNDIDYSKILKNPSVDSKNDNSFKDSDELKEHIVKGIGEKNGNFIASRRNNYKSIDENDANVKSINDIISNLNKANTDLNKISSSAKYVMNDEDYKYLEGIFGQDKDKPLSERLKIRDSLINEIKASVDGSNKKQLISTIKTNNEKNVNGIKGKIQKEVEKVVENAGPITVKDVVEVFNKDYMTQFNRLISHANSIDKTPAKVEDDKEIFELLEKYDKSNENLNNKVTKKIDEYNKVEDEVRKQSNDHVTAMMGDLNKGIEASKGKLASGLQNAKAMKKRTADSNKERLDSLVSVLGNSRLGTVENSDLYRFITKPVFVVQNKSLGGNIVEPQQDDNNELKAAAVSTLIAYVMLRLAMFIHKRK</sequence>
<evidence type="ECO:0000256" key="2">
    <source>
        <dbReference type="ARBA" id="ARBA00022692"/>
    </source>
</evidence>
<dbReference type="RefSeq" id="WP_169298700.1">
    <property type="nucleotide sequence ID" value="NZ_JABBNI010000033.1"/>
</dbReference>
<evidence type="ECO:0000313" key="7">
    <source>
        <dbReference type="EMBL" id="NMM64103.1"/>
    </source>
</evidence>
<dbReference type="GO" id="GO:0016020">
    <property type="term" value="C:membrane"/>
    <property type="evidence" value="ECO:0007669"/>
    <property type="project" value="UniProtKB-SubCell"/>
</dbReference>
<dbReference type="AlphaFoldDB" id="A0A7Y0EII8"/>
<evidence type="ECO:0000313" key="8">
    <source>
        <dbReference type="Proteomes" id="UP000537131"/>
    </source>
</evidence>
<feature type="coiled-coil region" evidence="5">
    <location>
        <begin position="631"/>
        <end position="658"/>
    </location>
</feature>
<dbReference type="EMBL" id="JABBNI010000033">
    <property type="protein sequence ID" value="NMM64103.1"/>
    <property type="molecule type" value="Genomic_DNA"/>
</dbReference>
<evidence type="ECO:0000256" key="5">
    <source>
        <dbReference type="SAM" id="Coils"/>
    </source>
</evidence>
<keyword evidence="2" id="KW-0812">Transmembrane</keyword>
<proteinExistence type="predicted"/>
<protein>
    <recommendedName>
        <fullName evidence="9">Phage infection protein</fullName>
    </recommendedName>
</protein>
<dbReference type="PANTHER" id="PTHR43077:SF10">
    <property type="entry name" value="TRANSPORT PERMEASE PROTEIN"/>
    <property type="match status" value="1"/>
</dbReference>
<dbReference type="Gene3D" id="3.40.1710.10">
    <property type="entry name" value="abc type-2 transporter like domain"/>
    <property type="match status" value="1"/>
</dbReference>
<name>A0A7Y0EII8_9CLOT</name>
<evidence type="ECO:0000256" key="6">
    <source>
        <dbReference type="SAM" id="SignalP"/>
    </source>
</evidence>
<organism evidence="7 8">
    <name type="scientific">Clostridium muellerianum</name>
    <dbReference type="NCBI Taxonomy" id="2716538"/>
    <lineage>
        <taxon>Bacteria</taxon>
        <taxon>Bacillati</taxon>
        <taxon>Bacillota</taxon>
        <taxon>Clostridia</taxon>
        <taxon>Eubacteriales</taxon>
        <taxon>Clostridiaceae</taxon>
        <taxon>Clostridium</taxon>
    </lineage>
</organism>